<dbReference type="Pfam" id="PF07992">
    <property type="entry name" value="Pyr_redox_2"/>
    <property type="match status" value="1"/>
</dbReference>
<evidence type="ECO:0000256" key="5">
    <source>
        <dbReference type="ARBA" id="ARBA00022723"/>
    </source>
</evidence>
<evidence type="ECO:0000256" key="8">
    <source>
        <dbReference type="ARBA" id="ARBA00023004"/>
    </source>
</evidence>
<evidence type="ECO:0000256" key="6">
    <source>
        <dbReference type="ARBA" id="ARBA00022827"/>
    </source>
</evidence>
<evidence type="ECO:0000256" key="4">
    <source>
        <dbReference type="ARBA" id="ARBA00022714"/>
    </source>
</evidence>
<keyword evidence="6" id="KW-0274">FAD</keyword>
<evidence type="ECO:0000256" key="9">
    <source>
        <dbReference type="ARBA" id="ARBA00023014"/>
    </source>
</evidence>
<dbReference type="PROSITE" id="PS51296">
    <property type="entry name" value="RIESKE"/>
    <property type="match status" value="1"/>
</dbReference>
<evidence type="ECO:0000256" key="3">
    <source>
        <dbReference type="ARBA" id="ARBA00022630"/>
    </source>
</evidence>
<dbReference type="InterPro" id="IPR016156">
    <property type="entry name" value="FAD/NAD-linked_Rdtase_dimer_sf"/>
</dbReference>
<keyword evidence="9" id="KW-0411">Iron-sulfur</keyword>
<dbReference type="PANTHER" id="PTHR43557">
    <property type="entry name" value="APOPTOSIS-INDUCING FACTOR 1"/>
    <property type="match status" value="1"/>
</dbReference>
<dbReference type="PANTHER" id="PTHR43557:SF2">
    <property type="entry name" value="RIESKE DOMAIN-CONTAINING PROTEIN-RELATED"/>
    <property type="match status" value="1"/>
</dbReference>
<dbReference type="SUPFAM" id="SSF51905">
    <property type="entry name" value="FAD/NAD(P)-binding domain"/>
    <property type="match status" value="2"/>
</dbReference>
<dbReference type="SUPFAM" id="SSF55424">
    <property type="entry name" value="FAD/NAD-linked reductases, dimerisation (C-terminal) domain"/>
    <property type="match status" value="1"/>
</dbReference>
<accession>A0AAF0YIR9</accession>
<comment type="cofactor">
    <cofactor evidence="1">
        <name>FAD</name>
        <dbReference type="ChEBI" id="CHEBI:57692"/>
    </cofactor>
</comment>
<keyword evidence="4" id="KW-0001">2Fe-2S</keyword>
<evidence type="ECO:0000313" key="12">
    <source>
        <dbReference type="Proteomes" id="UP000827549"/>
    </source>
</evidence>
<dbReference type="GO" id="GO:0005737">
    <property type="term" value="C:cytoplasm"/>
    <property type="evidence" value="ECO:0007669"/>
    <property type="project" value="TreeGrafter"/>
</dbReference>
<keyword evidence="3" id="KW-0285">Flavoprotein</keyword>
<keyword evidence="5" id="KW-0479">Metal-binding</keyword>
<evidence type="ECO:0000259" key="10">
    <source>
        <dbReference type="PROSITE" id="PS51296"/>
    </source>
</evidence>
<organism evidence="11 12">
    <name type="scientific">Vanrija pseudolonga</name>
    <dbReference type="NCBI Taxonomy" id="143232"/>
    <lineage>
        <taxon>Eukaryota</taxon>
        <taxon>Fungi</taxon>
        <taxon>Dikarya</taxon>
        <taxon>Basidiomycota</taxon>
        <taxon>Agaricomycotina</taxon>
        <taxon>Tremellomycetes</taxon>
        <taxon>Trichosporonales</taxon>
        <taxon>Trichosporonaceae</taxon>
        <taxon>Vanrija</taxon>
    </lineage>
</organism>
<dbReference type="Gene3D" id="2.102.10.10">
    <property type="entry name" value="Rieske [2Fe-2S] iron-sulphur domain"/>
    <property type="match status" value="1"/>
</dbReference>
<name>A0AAF0YIR9_9TREE</name>
<dbReference type="SUPFAM" id="SSF50022">
    <property type="entry name" value="ISP domain"/>
    <property type="match status" value="1"/>
</dbReference>
<dbReference type="InterPro" id="IPR036922">
    <property type="entry name" value="Rieske_2Fe-2S_sf"/>
</dbReference>
<evidence type="ECO:0000313" key="11">
    <source>
        <dbReference type="EMBL" id="WOO85261.1"/>
    </source>
</evidence>
<sequence>MILGLRRTSLLPLRRIILTPTVSPARILSIPRYYSTMSLIKTLPVLDDKDLAEGEHKAVEFDGTKILLSRVKGEVHATSAHCTHYGAPLEKGVLDSSGRLVCPWHNACFNVTTGDIEDSPGLDSLWKYAVEIKDGKIFVSASEKEVKAKVGRVIPRARKPIAATQKLKVVIVGGGAGAIHTIESLRERDYAGDITVISAEPYAPIDRTKLSKGLVDDATKVEWRTPEVLTNDFGVELQLGTSVTAIDTQAQTVTTDKGASVKYDHLVLAPGSIPRKIPIPGIDLDGVVTIRHTSDVKAVNDALGPDADVVIIGTSFIGIEAAQALAKKEHKSLVVVGVDEVPFENILGRDVGLSLVKNLEGQGITLHRGAKIEALTASPDGKKVAGIQIKDIGTLPASVVIVGTGVRPATDFLKASSIALERDGGVTVDEYLRVAGHKNVYAIGDIAHYPQFPDGFSRRVEHWNVAGNHGREVGRTIANPDQPAAYRRAPHFWSTIGKGLRFVSTGAPSDETYFDGSAEDLKFVLYQAKGGKITTVASMGRDPIVAKASELFIEGKLPTLDEIRNGKSLLDIQT</sequence>
<dbReference type="PRINTS" id="PR00368">
    <property type="entry name" value="FADPNR"/>
</dbReference>
<feature type="domain" description="Rieske" evidence="10">
    <location>
        <begin position="43"/>
        <end position="139"/>
    </location>
</feature>
<dbReference type="GO" id="GO:0016651">
    <property type="term" value="F:oxidoreductase activity, acting on NAD(P)H"/>
    <property type="evidence" value="ECO:0007669"/>
    <property type="project" value="TreeGrafter"/>
</dbReference>
<evidence type="ECO:0000256" key="7">
    <source>
        <dbReference type="ARBA" id="ARBA00023002"/>
    </source>
</evidence>
<gene>
    <name evidence="11" type="primary">aif1</name>
    <name evidence="11" type="ORF">LOC62_06G008761</name>
</gene>
<dbReference type="GeneID" id="87811925"/>
<evidence type="ECO:0000256" key="2">
    <source>
        <dbReference type="ARBA" id="ARBA00006442"/>
    </source>
</evidence>
<dbReference type="GO" id="GO:0051537">
    <property type="term" value="F:2 iron, 2 sulfur cluster binding"/>
    <property type="evidence" value="ECO:0007669"/>
    <property type="project" value="UniProtKB-KW"/>
</dbReference>
<comment type="similarity">
    <text evidence="2">Belongs to the FAD-dependent oxidoreductase family.</text>
</comment>
<dbReference type="RefSeq" id="XP_062631287.1">
    <property type="nucleotide sequence ID" value="XM_062775303.1"/>
</dbReference>
<dbReference type="AlphaFoldDB" id="A0AAF0YIR9"/>
<dbReference type="EMBL" id="CP086719">
    <property type="protein sequence ID" value="WOO85261.1"/>
    <property type="molecule type" value="Genomic_DNA"/>
</dbReference>
<protein>
    <submittedName>
        <fullName evidence="11">Apoptosis-inducing factor 1</fullName>
    </submittedName>
</protein>
<dbReference type="CDD" id="cd03478">
    <property type="entry name" value="Rieske_AIFL_N"/>
    <property type="match status" value="1"/>
</dbReference>
<keyword evidence="8" id="KW-0408">Iron</keyword>
<keyword evidence="12" id="KW-1185">Reference proteome</keyword>
<dbReference type="InterPro" id="IPR017941">
    <property type="entry name" value="Rieske_2Fe-2S"/>
</dbReference>
<dbReference type="GO" id="GO:0046872">
    <property type="term" value="F:metal ion binding"/>
    <property type="evidence" value="ECO:0007669"/>
    <property type="project" value="UniProtKB-KW"/>
</dbReference>
<dbReference type="InterPro" id="IPR050446">
    <property type="entry name" value="FAD-oxidoreductase/Apoptosis"/>
</dbReference>
<dbReference type="InterPro" id="IPR036188">
    <property type="entry name" value="FAD/NAD-bd_sf"/>
</dbReference>
<dbReference type="InterPro" id="IPR023753">
    <property type="entry name" value="FAD/NAD-binding_dom"/>
</dbReference>
<keyword evidence="7" id="KW-0560">Oxidoreductase</keyword>
<evidence type="ECO:0000256" key="1">
    <source>
        <dbReference type="ARBA" id="ARBA00001974"/>
    </source>
</evidence>
<dbReference type="PRINTS" id="PR00411">
    <property type="entry name" value="PNDRDTASEI"/>
</dbReference>
<dbReference type="Proteomes" id="UP000827549">
    <property type="component" value="Chromosome 6"/>
</dbReference>
<dbReference type="Pfam" id="PF00355">
    <property type="entry name" value="Rieske"/>
    <property type="match status" value="1"/>
</dbReference>
<dbReference type="Gene3D" id="3.50.50.60">
    <property type="entry name" value="FAD/NAD(P)-binding domain"/>
    <property type="match status" value="2"/>
</dbReference>
<reference evidence="11" key="1">
    <citation type="submission" date="2023-10" db="EMBL/GenBank/DDBJ databases">
        <authorList>
            <person name="Noh H."/>
        </authorList>
    </citation>
    <scope>NUCLEOTIDE SEQUENCE</scope>
    <source>
        <strain evidence="11">DUCC4014</strain>
    </source>
</reference>
<proteinExistence type="inferred from homology"/>